<gene>
    <name evidence="3" type="ORF">SAMN06265348_109213</name>
</gene>
<dbReference type="Pfam" id="PF14534">
    <property type="entry name" value="DUF4440"/>
    <property type="match status" value="1"/>
</dbReference>
<dbReference type="Proteomes" id="UP000320300">
    <property type="component" value="Unassembled WGS sequence"/>
</dbReference>
<dbReference type="InterPro" id="IPR027843">
    <property type="entry name" value="DUF4440"/>
</dbReference>
<organism evidence="3 4">
    <name type="scientific">Pedobacter westerhofensis</name>
    <dbReference type="NCBI Taxonomy" id="425512"/>
    <lineage>
        <taxon>Bacteria</taxon>
        <taxon>Pseudomonadati</taxon>
        <taxon>Bacteroidota</taxon>
        <taxon>Sphingobacteriia</taxon>
        <taxon>Sphingobacteriales</taxon>
        <taxon>Sphingobacteriaceae</taxon>
        <taxon>Pedobacter</taxon>
    </lineage>
</organism>
<feature type="domain" description="DUF4440" evidence="2">
    <location>
        <begin position="33"/>
        <end position="136"/>
    </location>
</feature>
<feature type="coiled-coil region" evidence="1">
    <location>
        <begin position="19"/>
        <end position="46"/>
    </location>
</feature>
<proteinExistence type="predicted"/>
<name>A0A521EWC0_9SPHI</name>
<dbReference type="AlphaFoldDB" id="A0A521EWC0"/>
<keyword evidence="4" id="KW-1185">Reference proteome</keyword>
<dbReference type="SUPFAM" id="SSF54427">
    <property type="entry name" value="NTF2-like"/>
    <property type="match status" value="1"/>
</dbReference>
<sequence length="146" mass="16763">MLIKDEYLSHFLLVLRKVKITMDQQRKEAIENIRAARENSNIAIREHSVHGVSKYWLDDMIVISGEGGQYVGKKTLVAVFTEMFAANPPVFERIPSEIQIGDSGVLAWETGTWHYKTAQFRGNYSAMWRKVKGVWLTQSELFVSLD</sequence>
<protein>
    <submittedName>
        <fullName evidence="3">Ketosteroid isomerase homolog</fullName>
    </submittedName>
</protein>
<dbReference type="OrthoDB" id="7375768at2"/>
<dbReference type="GO" id="GO:0016853">
    <property type="term" value="F:isomerase activity"/>
    <property type="evidence" value="ECO:0007669"/>
    <property type="project" value="UniProtKB-KW"/>
</dbReference>
<evidence type="ECO:0000313" key="4">
    <source>
        <dbReference type="Proteomes" id="UP000320300"/>
    </source>
</evidence>
<evidence type="ECO:0000256" key="1">
    <source>
        <dbReference type="SAM" id="Coils"/>
    </source>
</evidence>
<keyword evidence="3" id="KW-0413">Isomerase</keyword>
<reference evidence="3 4" key="1">
    <citation type="submission" date="2017-05" db="EMBL/GenBank/DDBJ databases">
        <authorList>
            <person name="Varghese N."/>
            <person name="Submissions S."/>
        </authorList>
    </citation>
    <scope>NUCLEOTIDE SEQUENCE [LARGE SCALE GENOMIC DNA]</scope>
    <source>
        <strain evidence="3 4">DSM 19036</strain>
    </source>
</reference>
<dbReference type="InterPro" id="IPR032710">
    <property type="entry name" value="NTF2-like_dom_sf"/>
</dbReference>
<keyword evidence="1" id="KW-0175">Coiled coil</keyword>
<evidence type="ECO:0000259" key="2">
    <source>
        <dbReference type="Pfam" id="PF14534"/>
    </source>
</evidence>
<accession>A0A521EWC0</accession>
<evidence type="ECO:0000313" key="3">
    <source>
        <dbReference type="EMBL" id="SMO88248.1"/>
    </source>
</evidence>
<dbReference type="Gene3D" id="3.10.450.50">
    <property type="match status" value="1"/>
</dbReference>
<dbReference type="EMBL" id="FXTN01000009">
    <property type="protein sequence ID" value="SMO88248.1"/>
    <property type="molecule type" value="Genomic_DNA"/>
</dbReference>